<gene>
    <name evidence="3" type="ORF">JKL49_08545</name>
</gene>
<protein>
    <submittedName>
        <fullName evidence="3">Recombinase family protein</fullName>
    </submittedName>
</protein>
<dbReference type="InterPro" id="IPR038109">
    <property type="entry name" value="DNA_bind_recomb_sf"/>
</dbReference>
<proteinExistence type="predicted"/>
<dbReference type="Pfam" id="PF07508">
    <property type="entry name" value="Recombinase"/>
    <property type="match status" value="1"/>
</dbReference>
<dbReference type="EMBL" id="CP068570">
    <property type="protein sequence ID" value="QQZ51162.1"/>
    <property type="molecule type" value="Genomic_DNA"/>
</dbReference>
<evidence type="ECO:0000259" key="2">
    <source>
        <dbReference type="PROSITE" id="PS51737"/>
    </source>
</evidence>
<feature type="region of interest" description="Disordered" evidence="1">
    <location>
        <begin position="101"/>
        <end position="131"/>
    </location>
</feature>
<dbReference type="PROSITE" id="PS51737">
    <property type="entry name" value="RECOMBINASE_DNA_BIND"/>
    <property type="match status" value="1"/>
</dbReference>
<dbReference type="GO" id="GO:0003677">
    <property type="term" value="F:DNA binding"/>
    <property type="evidence" value="ECO:0007669"/>
    <property type="project" value="InterPro"/>
</dbReference>
<dbReference type="Gene3D" id="3.90.1750.20">
    <property type="entry name" value="Putative Large Serine Recombinase, Chain B, Domain 2"/>
    <property type="match status" value="1"/>
</dbReference>
<evidence type="ECO:0000256" key="1">
    <source>
        <dbReference type="SAM" id="MobiDB-lite"/>
    </source>
</evidence>
<organism evidence="3">
    <name type="scientific">Phenylobacterium glaciei</name>
    <dbReference type="NCBI Taxonomy" id="2803784"/>
    <lineage>
        <taxon>Bacteria</taxon>
        <taxon>Pseudomonadati</taxon>
        <taxon>Pseudomonadota</taxon>
        <taxon>Alphaproteobacteria</taxon>
        <taxon>Caulobacterales</taxon>
        <taxon>Caulobacteraceae</taxon>
        <taxon>Phenylobacterium</taxon>
    </lineage>
</organism>
<feature type="domain" description="Recombinase" evidence="2">
    <location>
        <begin position="1"/>
        <end position="131"/>
    </location>
</feature>
<name>A0A974P534_9CAUL</name>
<dbReference type="GO" id="GO:0000150">
    <property type="term" value="F:DNA strand exchange activity"/>
    <property type="evidence" value="ECO:0007669"/>
    <property type="project" value="InterPro"/>
</dbReference>
<sequence length="131" mass="14847">MGYDAAERTLKINQPEATIVRQIFERYLELGSVNTLARELEQQGVRSKAWVSLEGKPMGGRAISRGSLFHLLRNRLYRGEIVHKDKVFPAFIPDRACRTVRRGGRDAGPEPPPASRAADARWDVRTHRPDL</sequence>
<feature type="compositionally biased region" description="Basic and acidic residues" evidence="1">
    <location>
        <begin position="118"/>
        <end position="131"/>
    </location>
</feature>
<dbReference type="AlphaFoldDB" id="A0A974P534"/>
<accession>A0A974P534</accession>
<evidence type="ECO:0000313" key="3">
    <source>
        <dbReference type="EMBL" id="QQZ51162.1"/>
    </source>
</evidence>
<dbReference type="InterPro" id="IPR011109">
    <property type="entry name" value="DNA_bind_recombinase_dom"/>
</dbReference>
<reference evidence="3" key="1">
    <citation type="submission" date="2021-01" db="EMBL/GenBank/DDBJ databases">
        <title>Genome sequence of Phenylobacterium sp. 20VBR1 isolated from a valley glaceir, Ny-Alesund, Svalbard.</title>
        <authorList>
            <person name="Thomas F.A."/>
            <person name="Krishnan K.P."/>
            <person name="Sinha R.K."/>
        </authorList>
    </citation>
    <scope>NUCLEOTIDE SEQUENCE</scope>
    <source>
        <strain evidence="3">20VBR1</strain>
    </source>
</reference>